<organism evidence="1 2">
    <name type="scientific">Diphasiastrum complanatum</name>
    <name type="common">Issler's clubmoss</name>
    <name type="synonym">Lycopodium complanatum</name>
    <dbReference type="NCBI Taxonomy" id="34168"/>
    <lineage>
        <taxon>Eukaryota</taxon>
        <taxon>Viridiplantae</taxon>
        <taxon>Streptophyta</taxon>
        <taxon>Embryophyta</taxon>
        <taxon>Tracheophyta</taxon>
        <taxon>Lycopodiopsida</taxon>
        <taxon>Lycopodiales</taxon>
        <taxon>Lycopodiaceae</taxon>
        <taxon>Lycopodioideae</taxon>
        <taxon>Diphasiastrum</taxon>
    </lineage>
</organism>
<sequence length="196" mass="22204">MMALFVEAMATSSVIRPILRLTHLFCFASTFGMSLWVSFVSGAILSQCTSTREQYGYLQSRIFPLYFRIAAFGEAILLATHAVLHPWSSAGTSEQWQFQILFCSLFMTVLNVYILEPLSTKVMFERLKMEKEEGISREDILASGDLTNLDYLTKCQMRAVNSKLSRVQDFSSMANLVSLGCLTWHLLHLQSHLGVR</sequence>
<reference evidence="2" key="1">
    <citation type="journal article" date="2024" name="Proc. Natl. Acad. Sci. U.S.A.">
        <title>Extraordinary preservation of gene collinearity over three hundred million years revealed in homosporous lycophytes.</title>
        <authorList>
            <person name="Li C."/>
            <person name="Wickell D."/>
            <person name="Kuo L.Y."/>
            <person name="Chen X."/>
            <person name="Nie B."/>
            <person name="Liao X."/>
            <person name="Peng D."/>
            <person name="Ji J."/>
            <person name="Jenkins J."/>
            <person name="Williams M."/>
            <person name="Shu S."/>
            <person name="Plott C."/>
            <person name="Barry K."/>
            <person name="Rajasekar S."/>
            <person name="Grimwood J."/>
            <person name="Han X."/>
            <person name="Sun S."/>
            <person name="Hou Z."/>
            <person name="He W."/>
            <person name="Dai G."/>
            <person name="Sun C."/>
            <person name="Schmutz J."/>
            <person name="Leebens-Mack J.H."/>
            <person name="Li F.W."/>
            <person name="Wang L."/>
        </authorList>
    </citation>
    <scope>NUCLEOTIDE SEQUENCE [LARGE SCALE GENOMIC DNA]</scope>
    <source>
        <strain evidence="2">cv. PW_Plant_1</strain>
    </source>
</reference>
<proteinExistence type="predicted"/>
<gene>
    <name evidence="1" type="ORF">O6H91_19G018900</name>
</gene>
<comment type="caution">
    <text evidence="1">The sequence shown here is derived from an EMBL/GenBank/DDBJ whole genome shotgun (WGS) entry which is preliminary data.</text>
</comment>
<dbReference type="EMBL" id="CM055110">
    <property type="protein sequence ID" value="KAJ7520709.1"/>
    <property type="molecule type" value="Genomic_DNA"/>
</dbReference>
<name>A0ACC2ATB0_DIPCM</name>
<keyword evidence="2" id="KW-1185">Reference proteome</keyword>
<evidence type="ECO:0000313" key="1">
    <source>
        <dbReference type="EMBL" id="KAJ7520709.1"/>
    </source>
</evidence>
<protein>
    <submittedName>
        <fullName evidence="1">Uncharacterized protein</fullName>
    </submittedName>
</protein>
<accession>A0ACC2ATB0</accession>
<dbReference type="Proteomes" id="UP001162992">
    <property type="component" value="Chromosome 19"/>
</dbReference>
<evidence type="ECO:0000313" key="2">
    <source>
        <dbReference type="Proteomes" id="UP001162992"/>
    </source>
</evidence>